<comment type="caution">
    <text evidence="7">The sequence shown here is derived from an EMBL/GenBank/DDBJ whole genome shotgun (WGS) entry which is preliminary data.</text>
</comment>
<accession>A0A226MTQ9</accession>
<evidence type="ECO:0000256" key="1">
    <source>
        <dbReference type="ARBA" id="ARBA00004370"/>
    </source>
</evidence>
<proteinExistence type="predicted"/>
<keyword evidence="5" id="KW-0812">Transmembrane</keyword>
<dbReference type="EMBL" id="MCFN01000451">
    <property type="protein sequence ID" value="OXB58703.1"/>
    <property type="molecule type" value="Genomic_DNA"/>
</dbReference>
<keyword evidence="8" id="KW-1185">Reference proteome</keyword>
<sequence>MQRCRGLGSVVLLLLLGQSLALLIEIPQDVVSGTVGQSVLLPVSYRVNSSLRFPVSIRWKFGNSRQVIITTCSVQNCSLDAWGAPSKCSALYFPHAKYRDRVEVFPENASLLLWDLRLSDSGLYSVTFTQQNQSRRITLAVHKEPVSSEHLDEEPDNKHQDNIHYYIIGVCSLVGLLLLFLVLCIRRWVWQKKMGTTTQQQASDTEDIYNTMAGDVVTIYARIGEDMEETKPRALPDTLYASVTFPHLPSALAPNLAGDRAAAEPRLTVEHDFKIFFQGVVEGVTW</sequence>
<dbReference type="SUPFAM" id="SSF48726">
    <property type="entry name" value="Immunoglobulin"/>
    <property type="match status" value="1"/>
</dbReference>
<feature type="signal peptide" evidence="6">
    <location>
        <begin position="1"/>
        <end position="21"/>
    </location>
</feature>
<dbReference type="AlphaFoldDB" id="A0A226MTQ9"/>
<dbReference type="InterPro" id="IPR036179">
    <property type="entry name" value="Ig-like_dom_sf"/>
</dbReference>
<reference evidence="7 8" key="1">
    <citation type="submission" date="2016-07" db="EMBL/GenBank/DDBJ databases">
        <title>Disparate Historic Effective Population Sizes Predicted by Modern Levels of Genome Diversity for the Scaled Quail (Callipepla squamata) and the Northern Bobwhite (Colinus virginianus): Inferences from First and Second Generation Draft Genome Assemblies for Sympatric New World Quail.</title>
        <authorList>
            <person name="Oldeschulte D.L."/>
            <person name="Halley Y.A."/>
            <person name="Bhattarai E.K."/>
            <person name="Brashear W.A."/>
            <person name="Hill J."/>
            <person name="Metz R.P."/>
            <person name="Johnson C.D."/>
            <person name="Rollins D."/>
            <person name="Peterson M.J."/>
            <person name="Bickhart D.M."/>
            <person name="Decker J.E."/>
            <person name="Seabury C.M."/>
        </authorList>
    </citation>
    <scope>NUCLEOTIDE SEQUENCE [LARGE SCALE GENOMIC DNA]</scope>
    <source>
        <strain evidence="7 8">Texas</strain>
        <tissue evidence="7">Leg muscle</tissue>
    </source>
</reference>
<name>A0A226MTQ9_CALSU</name>
<dbReference type="GO" id="GO:0005911">
    <property type="term" value="C:cell-cell junction"/>
    <property type="evidence" value="ECO:0007669"/>
    <property type="project" value="TreeGrafter"/>
</dbReference>
<protein>
    <submittedName>
        <fullName evidence="7">Uncharacterized protein</fullName>
    </submittedName>
</protein>
<evidence type="ECO:0000313" key="7">
    <source>
        <dbReference type="EMBL" id="OXB58703.1"/>
    </source>
</evidence>
<evidence type="ECO:0000256" key="4">
    <source>
        <dbReference type="ARBA" id="ARBA00023180"/>
    </source>
</evidence>
<dbReference type="Proteomes" id="UP000198323">
    <property type="component" value="Unassembled WGS sequence"/>
</dbReference>
<dbReference type="GO" id="GO:0016020">
    <property type="term" value="C:membrane"/>
    <property type="evidence" value="ECO:0007669"/>
    <property type="project" value="UniProtKB-SubCell"/>
</dbReference>
<dbReference type="PANTHER" id="PTHR12080">
    <property type="entry name" value="SIGNALING LYMPHOCYTIC ACTIVATION MOLECULE"/>
    <property type="match status" value="1"/>
</dbReference>
<dbReference type="InterPro" id="IPR013783">
    <property type="entry name" value="Ig-like_fold"/>
</dbReference>
<evidence type="ECO:0000256" key="3">
    <source>
        <dbReference type="ARBA" id="ARBA00023136"/>
    </source>
</evidence>
<dbReference type="Gene3D" id="2.60.40.10">
    <property type="entry name" value="Immunoglobulins"/>
    <property type="match status" value="1"/>
</dbReference>
<gene>
    <name evidence="7" type="ORF">ASZ78_016875</name>
</gene>
<dbReference type="PANTHER" id="PTHR12080:SF59">
    <property type="entry name" value="HEPATIC AND GLIAL CELL ADHESION MOLECULE"/>
    <property type="match status" value="1"/>
</dbReference>
<comment type="subcellular location">
    <subcellularLocation>
        <location evidence="1">Membrane</location>
    </subcellularLocation>
</comment>
<evidence type="ECO:0000256" key="5">
    <source>
        <dbReference type="SAM" id="Phobius"/>
    </source>
</evidence>
<evidence type="ECO:0000256" key="2">
    <source>
        <dbReference type="ARBA" id="ARBA00022729"/>
    </source>
</evidence>
<evidence type="ECO:0000313" key="8">
    <source>
        <dbReference type="Proteomes" id="UP000198323"/>
    </source>
</evidence>
<keyword evidence="5" id="KW-1133">Transmembrane helix</keyword>
<dbReference type="OrthoDB" id="6353782at2759"/>
<organism evidence="7 8">
    <name type="scientific">Callipepla squamata</name>
    <name type="common">Scaled quail</name>
    <dbReference type="NCBI Taxonomy" id="9009"/>
    <lineage>
        <taxon>Eukaryota</taxon>
        <taxon>Metazoa</taxon>
        <taxon>Chordata</taxon>
        <taxon>Craniata</taxon>
        <taxon>Vertebrata</taxon>
        <taxon>Euteleostomi</taxon>
        <taxon>Archelosauria</taxon>
        <taxon>Archosauria</taxon>
        <taxon>Dinosauria</taxon>
        <taxon>Saurischia</taxon>
        <taxon>Theropoda</taxon>
        <taxon>Coelurosauria</taxon>
        <taxon>Aves</taxon>
        <taxon>Neognathae</taxon>
        <taxon>Galloanserae</taxon>
        <taxon>Galliformes</taxon>
        <taxon>Odontophoridae</taxon>
        <taxon>Callipepla</taxon>
    </lineage>
</organism>
<keyword evidence="3 5" id="KW-0472">Membrane</keyword>
<keyword evidence="4" id="KW-0325">Glycoprotein</keyword>
<feature type="transmembrane region" description="Helical" evidence="5">
    <location>
        <begin position="163"/>
        <end position="185"/>
    </location>
</feature>
<feature type="chain" id="PRO_5012850258" evidence="6">
    <location>
        <begin position="22"/>
        <end position="286"/>
    </location>
</feature>
<dbReference type="InterPro" id="IPR015631">
    <property type="entry name" value="CD2/SLAM_rcpt"/>
</dbReference>
<keyword evidence="2 6" id="KW-0732">Signal</keyword>
<evidence type="ECO:0000256" key="6">
    <source>
        <dbReference type="SAM" id="SignalP"/>
    </source>
</evidence>